<feature type="transmembrane region" description="Helical" evidence="1">
    <location>
        <begin position="186"/>
        <end position="205"/>
    </location>
</feature>
<dbReference type="OrthoDB" id="5702018at2"/>
<dbReference type="InterPro" id="IPR009597">
    <property type="entry name" value="DUF1206"/>
</dbReference>
<reference evidence="3 4" key="1">
    <citation type="submission" date="2017-01" db="EMBL/GenBank/DDBJ databases">
        <authorList>
            <person name="Mah S.A."/>
            <person name="Swanson W.J."/>
            <person name="Moy G.W."/>
            <person name="Vacquier V.D."/>
        </authorList>
    </citation>
    <scope>NUCLEOTIDE SEQUENCE [LARGE SCALE GENOMIC DNA]</scope>
    <source>
        <strain evidence="3 4">DSM 29590</strain>
    </source>
</reference>
<dbReference type="EMBL" id="FTNV01000001">
    <property type="protein sequence ID" value="SIR91317.1"/>
    <property type="molecule type" value="Genomic_DNA"/>
</dbReference>
<organism evidence="3 4">
    <name type="scientific">Roseovarius nanhaiticus</name>
    <dbReference type="NCBI Taxonomy" id="573024"/>
    <lineage>
        <taxon>Bacteria</taxon>
        <taxon>Pseudomonadati</taxon>
        <taxon>Pseudomonadota</taxon>
        <taxon>Alphaproteobacteria</taxon>
        <taxon>Rhodobacterales</taxon>
        <taxon>Roseobacteraceae</taxon>
        <taxon>Roseovarius</taxon>
    </lineage>
</organism>
<feature type="transmembrane region" description="Helical" evidence="1">
    <location>
        <begin position="97"/>
        <end position="117"/>
    </location>
</feature>
<dbReference type="AlphaFoldDB" id="A0A1N7ETD6"/>
<gene>
    <name evidence="3" type="ORF">SAMN05421666_0511</name>
</gene>
<accession>A0A1N7ETD6</accession>
<feature type="transmembrane region" description="Helical" evidence="1">
    <location>
        <begin position="21"/>
        <end position="39"/>
    </location>
</feature>
<feature type="transmembrane region" description="Helical" evidence="1">
    <location>
        <begin position="137"/>
        <end position="157"/>
    </location>
</feature>
<keyword evidence="1" id="KW-0472">Membrane</keyword>
<keyword evidence="4" id="KW-1185">Reference proteome</keyword>
<keyword evidence="1" id="KW-0812">Transmembrane</keyword>
<feature type="transmembrane region" description="Helical" evidence="1">
    <location>
        <begin position="225"/>
        <end position="244"/>
    </location>
</feature>
<protein>
    <recommendedName>
        <fullName evidence="2">DUF1206 domain-containing protein</fullName>
    </recommendedName>
</protein>
<feature type="domain" description="DUF1206" evidence="2">
    <location>
        <begin position="184"/>
        <end position="253"/>
    </location>
</feature>
<evidence type="ECO:0000313" key="3">
    <source>
        <dbReference type="EMBL" id="SIR91317.1"/>
    </source>
</evidence>
<feature type="domain" description="DUF1206" evidence="2">
    <location>
        <begin position="100"/>
        <end position="162"/>
    </location>
</feature>
<evidence type="ECO:0000259" key="2">
    <source>
        <dbReference type="Pfam" id="PF06724"/>
    </source>
</evidence>
<dbReference type="STRING" id="573024.SAMN05216208_1624"/>
<proteinExistence type="predicted"/>
<feature type="domain" description="DUF1206" evidence="2">
    <location>
        <begin position="15"/>
        <end position="81"/>
    </location>
</feature>
<dbReference type="RefSeq" id="WP_076530717.1">
    <property type="nucleotide sequence ID" value="NZ_FOAC01000001.1"/>
</dbReference>
<dbReference type="Pfam" id="PF06724">
    <property type="entry name" value="DUF1206"/>
    <property type="match status" value="3"/>
</dbReference>
<dbReference type="Proteomes" id="UP000186019">
    <property type="component" value="Unassembled WGS sequence"/>
</dbReference>
<feature type="transmembrane region" description="Helical" evidence="1">
    <location>
        <begin position="59"/>
        <end position="77"/>
    </location>
</feature>
<sequence>MANKAPAWVVPVMRAGYGARGLVYLTVGALALWAVFWGGAAQGTQNALADLKQVTFGYVALWLIGLGLIAYMVWRLIDAAMDLEDEGSDAKGIFARLAQAVTGLIHGILGLSIIRLGMGQGGSGAENWTAKLMSLPYGPSLVAIVGAVVIGAGIYYVQKGLRGKYREDIRITPVTRKLDPLMKAGFVAEGVIVGTIGGFLLYAGLTSDPGEAGGVGQALGYIRALDYGAFLFAALALGLLCFALENMVEAVYRILPRYAGPDVSTLASRAKVKAKAHT</sequence>
<evidence type="ECO:0000256" key="1">
    <source>
        <dbReference type="SAM" id="Phobius"/>
    </source>
</evidence>
<keyword evidence="1" id="KW-1133">Transmembrane helix</keyword>
<evidence type="ECO:0000313" key="4">
    <source>
        <dbReference type="Proteomes" id="UP000186019"/>
    </source>
</evidence>
<name>A0A1N7ETD6_9RHOB</name>